<feature type="non-terminal residue" evidence="1">
    <location>
        <position position="188"/>
    </location>
</feature>
<proteinExistence type="predicted"/>
<dbReference type="PANTHER" id="PTHR43799:SF1">
    <property type="entry name" value="ASPARTATE AMINOTRANSFERASE"/>
    <property type="match status" value="1"/>
</dbReference>
<dbReference type="AlphaFoldDB" id="A0A382V1Y2"/>
<gene>
    <name evidence="1" type="ORF">METZ01_LOCUS393271</name>
</gene>
<evidence type="ECO:0000313" key="1">
    <source>
        <dbReference type="EMBL" id="SVD40417.1"/>
    </source>
</evidence>
<organism evidence="1">
    <name type="scientific">marine metagenome</name>
    <dbReference type="NCBI Taxonomy" id="408172"/>
    <lineage>
        <taxon>unclassified sequences</taxon>
        <taxon>metagenomes</taxon>
        <taxon>ecological metagenomes</taxon>
    </lineage>
</organism>
<dbReference type="InterPro" id="IPR015424">
    <property type="entry name" value="PyrdxlP-dep_Trfase"/>
</dbReference>
<dbReference type="InterPro" id="IPR015421">
    <property type="entry name" value="PyrdxlP-dep_Trfase_major"/>
</dbReference>
<dbReference type="SUPFAM" id="SSF53383">
    <property type="entry name" value="PLP-dependent transferases"/>
    <property type="match status" value="1"/>
</dbReference>
<name>A0A382V1Y2_9ZZZZ</name>
<protein>
    <recommendedName>
        <fullName evidence="2">Aminotransferase class I/classII domain-containing protein</fullName>
    </recommendedName>
</protein>
<dbReference type="EMBL" id="UINC01148496">
    <property type="protein sequence ID" value="SVD40417.1"/>
    <property type="molecule type" value="Genomic_DNA"/>
</dbReference>
<dbReference type="Pfam" id="PF12897">
    <property type="entry name" value="Asp_aminotransf"/>
    <property type="match status" value="1"/>
</dbReference>
<dbReference type="InterPro" id="IPR024551">
    <property type="entry name" value="AspAT_Ic"/>
</dbReference>
<dbReference type="GO" id="GO:0004069">
    <property type="term" value="F:L-aspartate:2-oxoglutarate aminotransferase activity"/>
    <property type="evidence" value="ECO:0007669"/>
    <property type="project" value="InterPro"/>
</dbReference>
<dbReference type="Gene3D" id="3.40.640.10">
    <property type="entry name" value="Type I PLP-dependent aspartate aminotransferase-like (Major domain)"/>
    <property type="match status" value="1"/>
</dbReference>
<accession>A0A382V1Y2</accession>
<sequence>MLDSLSPPQLVKREAELDSRVASFQTRGQQLNMARGRPSPEQLDLANPMLALPDSADYQSAEGIDCRSYGGIDGLPEMKQLFGGILNCPAQNIVVGGNSSLAMMHDALVRAYVWGTSGGDTPWREQGTIRFLCPSPGYDRHFLITELFGFEMLPVEMTSTGPNMDQVESLALDPSVKGIWCVPRYSNP</sequence>
<reference evidence="1" key="1">
    <citation type="submission" date="2018-05" db="EMBL/GenBank/DDBJ databases">
        <authorList>
            <person name="Lanie J.A."/>
            <person name="Ng W.-L."/>
            <person name="Kazmierczak K.M."/>
            <person name="Andrzejewski T.M."/>
            <person name="Davidsen T.M."/>
            <person name="Wayne K.J."/>
            <person name="Tettelin H."/>
            <person name="Glass J.I."/>
            <person name="Rusch D."/>
            <person name="Podicherti R."/>
            <person name="Tsui H.-C.T."/>
            <person name="Winkler M.E."/>
        </authorList>
    </citation>
    <scope>NUCLEOTIDE SEQUENCE</scope>
</reference>
<dbReference type="PANTHER" id="PTHR43799">
    <property type="entry name" value="AMINOTRANSFERASE, PUTATIVE-RELATED"/>
    <property type="match status" value="1"/>
</dbReference>
<evidence type="ECO:0008006" key="2">
    <source>
        <dbReference type="Google" id="ProtNLM"/>
    </source>
</evidence>